<dbReference type="PANTHER" id="PTHR15629:SF2">
    <property type="entry name" value="SH3 DOMAIN-CONTAINING YSC84-LIKE PROTEIN 1"/>
    <property type="match status" value="1"/>
</dbReference>
<name>A0A7U7G662_9PROT</name>
<evidence type="ECO:0000313" key="5">
    <source>
        <dbReference type="Proteomes" id="UP000027590"/>
    </source>
</evidence>
<dbReference type="PANTHER" id="PTHR15629">
    <property type="entry name" value="SH3YL1 PROTEIN"/>
    <property type="match status" value="1"/>
</dbReference>
<dbReference type="OrthoDB" id="9782434at2"/>
<keyword evidence="6" id="KW-1185">Reference proteome</keyword>
<feature type="domain" description="Ysc84 actin-binding" evidence="2">
    <location>
        <begin position="113"/>
        <end position="229"/>
    </location>
</feature>
<evidence type="ECO:0000256" key="1">
    <source>
        <dbReference type="SAM" id="SignalP"/>
    </source>
</evidence>
<feature type="chain" id="PRO_5030643549" description="Ysc84 actin-binding domain-containing protein" evidence="1">
    <location>
        <begin position="28"/>
        <end position="233"/>
    </location>
</feature>
<accession>A0A7U7G662</accession>
<reference evidence="4 6" key="3">
    <citation type="submission" date="2018-02" db="EMBL/GenBank/DDBJ databases">
        <title>Draft genome sequences of four Parasaccharibacter apium strains isolated from honey bees.</title>
        <authorList>
            <person name="Corby-Harris V.L."/>
            <person name="Anderson K.E."/>
        </authorList>
    </citation>
    <scope>NUCLEOTIDE SEQUENCE [LARGE SCALE GENOMIC DNA]</scope>
    <source>
        <strain evidence="4 6">B8</strain>
    </source>
</reference>
<evidence type="ECO:0000313" key="3">
    <source>
        <dbReference type="EMBL" id="CDG33824.1"/>
    </source>
</evidence>
<dbReference type="AlphaFoldDB" id="A0A7U7G662"/>
<organism evidence="3 5">
    <name type="scientific">Parasaccharibacter apium</name>
    <dbReference type="NCBI Taxonomy" id="1510841"/>
    <lineage>
        <taxon>Bacteria</taxon>
        <taxon>Pseudomonadati</taxon>
        <taxon>Pseudomonadota</taxon>
        <taxon>Alphaproteobacteria</taxon>
        <taxon>Acetobacterales</taxon>
        <taxon>Acetobacteraceae</taxon>
        <taxon>Parasaccharibacter</taxon>
    </lineage>
</organism>
<dbReference type="InterPro" id="IPR007461">
    <property type="entry name" value="Ysc84_actin-binding"/>
</dbReference>
<dbReference type="EMBL" id="CBLY010000006">
    <property type="protein sequence ID" value="CDG33824.1"/>
    <property type="molecule type" value="Genomic_DNA"/>
</dbReference>
<comment type="caution">
    <text evidence="3">The sequence shown here is derived from an EMBL/GenBank/DDBJ whole genome shotgun (WGS) entry which is preliminary data.</text>
</comment>
<dbReference type="Pfam" id="PF04366">
    <property type="entry name" value="Ysc84"/>
    <property type="match status" value="1"/>
</dbReference>
<dbReference type="PROSITE" id="PS51257">
    <property type="entry name" value="PROKAR_LIPOPROTEIN"/>
    <property type="match status" value="1"/>
</dbReference>
<evidence type="ECO:0000259" key="2">
    <source>
        <dbReference type="Pfam" id="PF04366"/>
    </source>
</evidence>
<dbReference type="EMBL" id="LMYI01000005">
    <property type="protein sequence ID" value="POS63743.1"/>
    <property type="molecule type" value="Genomic_DNA"/>
</dbReference>
<evidence type="ECO:0000313" key="6">
    <source>
        <dbReference type="Proteomes" id="UP000237218"/>
    </source>
</evidence>
<keyword evidence="1" id="KW-0732">Signal</keyword>
<dbReference type="CDD" id="cd11524">
    <property type="entry name" value="SYLF"/>
    <property type="match status" value="1"/>
</dbReference>
<dbReference type="GO" id="GO:0035091">
    <property type="term" value="F:phosphatidylinositol binding"/>
    <property type="evidence" value="ECO:0007669"/>
    <property type="project" value="TreeGrafter"/>
</dbReference>
<dbReference type="Proteomes" id="UP000237218">
    <property type="component" value="Unassembled WGS sequence"/>
</dbReference>
<dbReference type="RefSeq" id="WP_052349055.1">
    <property type="nucleotide sequence ID" value="NZ_CBLY010000006.1"/>
</dbReference>
<sequence>MSKSFSYISRTVSIAAGVGMLAMSACAGDAAAAKISKQQVLVNKATFAVQSALLDSKVKEKTAHVLGETKAVVICPDVTKMSLIVGGTGGRCVLLARGANNSWSDPAFYNLSAGSFGLQAGYQHSQLFFFITSQKALLNLMDHEFSFDASADAAFGNDSSSTQNTPKEVYAMQKMKGVFAGVSLGSSKLKPDSEANRSYYHQVVGPEDIVVRMQVNNKSADALRRVVMKAFNQ</sequence>
<proteinExistence type="predicted"/>
<reference evidence="3 5" key="1">
    <citation type="journal article" date="2014" name="Genome Biol. Evol.">
        <title>Acetic acid bacteria genomes reveal functional traits for adaptation to life in insect guts.</title>
        <authorList>
            <person name="Chouaia B."/>
            <person name="Gaiarsa S."/>
            <person name="Crotti E."/>
            <person name="Comandatore F."/>
            <person name="Degli Esposti M."/>
            <person name="Ricci I."/>
            <person name="Alma A."/>
            <person name="Favia G."/>
            <person name="Bandi C."/>
            <person name="Daffonchio D."/>
        </authorList>
    </citation>
    <scope>NUCLEOTIDE SEQUENCE [LARGE SCALE GENOMIC DNA]</scope>
    <source>
        <strain evidence="3">AM168</strain>
        <strain evidence="5">AM169</strain>
    </source>
</reference>
<reference evidence="3 5" key="2">
    <citation type="journal article" date="2014" name="PLoS ONE">
        <title>Evolution of mitochondria reconstructed from the energy metabolism of living bacteria.</title>
        <authorList>
            <person name="Degli Esposti M."/>
            <person name="Chouaia B."/>
            <person name="Comandatore F."/>
            <person name="Crotti E."/>
            <person name="Sassera D."/>
            <person name="Lievens P.M."/>
            <person name="Daffonchio D."/>
            <person name="Bandi C."/>
        </authorList>
    </citation>
    <scope>NUCLEOTIDE SEQUENCE [LARGE SCALE GENOMIC DNA]</scope>
    <source>
        <strain evidence="3">AM168</strain>
        <strain evidence="5">AM169</strain>
    </source>
</reference>
<dbReference type="Proteomes" id="UP000027590">
    <property type="component" value="Unassembled WGS sequence"/>
</dbReference>
<gene>
    <name evidence="4" type="ORF">ASQ42_03780</name>
    <name evidence="3" type="ORF">SACS_1086</name>
</gene>
<evidence type="ECO:0000313" key="4">
    <source>
        <dbReference type="EMBL" id="POS63743.1"/>
    </source>
</evidence>
<feature type="signal peptide" evidence="1">
    <location>
        <begin position="1"/>
        <end position="27"/>
    </location>
</feature>
<dbReference type="InterPro" id="IPR051702">
    <property type="entry name" value="SH3_domain_YSC84-like"/>
</dbReference>
<protein>
    <recommendedName>
        <fullName evidence="2">Ysc84 actin-binding domain-containing protein</fullName>
    </recommendedName>
</protein>